<dbReference type="EMBL" id="CAJVCH010472898">
    <property type="protein sequence ID" value="CAG7820215.1"/>
    <property type="molecule type" value="Genomic_DNA"/>
</dbReference>
<evidence type="ECO:0000313" key="3">
    <source>
        <dbReference type="Proteomes" id="UP000708208"/>
    </source>
</evidence>
<accession>A0A8J2KRX9</accession>
<protein>
    <submittedName>
        <fullName evidence="2">Uncharacterized protein</fullName>
    </submittedName>
</protein>
<feature type="transmembrane region" description="Helical" evidence="1">
    <location>
        <begin position="12"/>
        <end position="32"/>
    </location>
</feature>
<evidence type="ECO:0000313" key="2">
    <source>
        <dbReference type="EMBL" id="CAG7820215.1"/>
    </source>
</evidence>
<keyword evidence="1" id="KW-0472">Membrane</keyword>
<keyword evidence="3" id="KW-1185">Reference proteome</keyword>
<comment type="caution">
    <text evidence="2">The sequence shown here is derived from an EMBL/GenBank/DDBJ whole genome shotgun (WGS) entry which is preliminary data.</text>
</comment>
<feature type="non-terminal residue" evidence="2">
    <location>
        <position position="1"/>
    </location>
</feature>
<organism evidence="2 3">
    <name type="scientific">Allacma fusca</name>
    <dbReference type="NCBI Taxonomy" id="39272"/>
    <lineage>
        <taxon>Eukaryota</taxon>
        <taxon>Metazoa</taxon>
        <taxon>Ecdysozoa</taxon>
        <taxon>Arthropoda</taxon>
        <taxon>Hexapoda</taxon>
        <taxon>Collembola</taxon>
        <taxon>Symphypleona</taxon>
        <taxon>Sminthuridae</taxon>
        <taxon>Allacma</taxon>
    </lineage>
</organism>
<sequence>SLRHVSNGPIVKGLMVYSGFAIGVPALVVFTAKMVEMFPPTQNAVIPGYLKNCAIPPGTPYMVWIGAVNILLFSGSLVFALLTFRSLWRAHHHAQILTKSKSQSILLRNKILTNLLPLMGLSLITECILNFGELTMHLKNYKMEAYKLLQAVGLFLIFLEDNTQEKFRIKFPELYKTIFPWRKQETL</sequence>
<reference evidence="2" key="1">
    <citation type="submission" date="2021-06" db="EMBL/GenBank/DDBJ databases">
        <authorList>
            <person name="Hodson N. C."/>
            <person name="Mongue J. A."/>
            <person name="Jaron S. K."/>
        </authorList>
    </citation>
    <scope>NUCLEOTIDE SEQUENCE</scope>
</reference>
<feature type="transmembrane region" description="Helical" evidence="1">
    <location>
        <begin position="61"/>
        <end position="84"/>
    </location>
</feature>
<name>A0A8J2KRX9_9HEXA</name>
<gene>
    <name evidence="2" type="ORF">AFUS01_LOCUS30618</name>
</gene>
<proteinExistence type="predicted"/>
<keyword evidence="1" id="KW-1133">Transmembrane helix</keyword>
<dbReference type="AlphaFoldDB" id="A0A8J2KRX9"/>
<dbReference type="Proteomes" id="UP000708208">
    <property type="component" value="Unassembled WGS sequence"/>
</dbReference>
<evidence type="ECO:0000256" key="1">
    <source>
        <dbReference type="SAM" id="Phobius"/>
    </source>
</evidence>
<keyword evidence="1" id="KW-0812">Transmembrane</keyword>